<dbReference type="Proteomes" id="UP001234989">
    <property type="component" value="Chromosome 9"/>
</dbReference>
<feature type="signal peptide" evidence="1">
    <location>
        <begin position="1"/>
        <end position="25"/>
    </location>
</feature>
<protein>
    <recommendedName>
        <fullName evidence="4">Secreted protein</fullName>
    </recommendedName>
</protein>
<name>A0AAF0ZQQ0_SOLVR</name>
<keyword evidence="3" id="KW-1185">Reference proteome</keyword>
<dbReference type="EMBL" id="CP133620">
    <property type="protein sequence ID" value="WMV46338.1"/>
    <property type="molecule type" value="Genomic_DNA"/>
</dbReference>
<evidence type="ECO:0008006" key="4">
    <source>
        <dbReference type="Google" id="ProtNLM"/>
    </source>
</evidence>
<feature type="chain" id="PRO_5042184998" description="Secreted protein" evidence="1">
    <location>
        <begin position="26"/>
        <end position="68"/>
    </location>
</feature>
<sequence length="68" mass="7438">MVLFYVIATFYFLTLESCLVSQVSAQVVIVKVTSSFITICQCPGNPEVSFPSSLDVVVDLIRCAKFGL</sequence>
<evidence type="ECO:0000256" key="1">
    <source>
        <dbReference type="SAM" id="SignalP"/>
    </source>
</evidence>
<reference evidence="2" key="1">
    <citation type="submission" date="2023-08" db="EMBL/GenBank/DDBJ databases">
        <title>A de novo genome assembly of Solanum verrucosum Schlechtendal, a Mexican diploid species geographically isolated from the other diploid A-genome species in potato relatives.</title>
        <authorList>
            <person name="Hosaka K."/>
        </authorList>
    </citation>
    <scope>NUCLEOTIDE SEQUENCE</scope>
    <source>
        <tissue evidence="2">Young leaves</tissue>
    </source>
</reference>
<gene>
    <name evidence="2" type="ORF">MTR67_039723</name>
</gene>
<keyword evidence="1" id="KW-0732">Signal</keyword>
<organism evidence="2 3">
    <name type="scientific">Solanum verrucosum</name>
    <dbReference type="NCBI Taxonomy" id="315347"/>
    <lineage>
        <taxon>Eukaryota</taxon>
        <taxon>Viridiplantae</taxon>
        <taxon>Streptophyta</taxon>
        <taxon>Embryophyta</taxon>
        <taxon>Tracheophyta</taxon>
        <taxon>Spermatophyta</taxon>
        <taxon>Magnoliopsida</taxon>
        <taxon>eudicotyledons</taxon>
        <taxon>Gunneridae</taxon>
        <taxon>Pentapetalae</taxon>
        <taxon>asterids</taxon>
        <taxon>lamiids</taxon>
        <taxon>Solanales</taxon>
        <taxon>Solanaceae</taxon>
        <taxon>Solanoideae</taxon>
        <taxon>Solaneae</taxon>
        <taxon>Solanum</taxon>
    </lineage>
</organism>
<proteinExistence type="predicted"/>
<dbReference type="AlphaFoldDB" id="A0AAF0ZQQ0"/>
<accession>A0AAF0ZQQ0</accession>
<evidence type="ECO:0000313" key="3">
    <source>
        <dbReference type="Proteomes" id="UP001234989"/>
    </source>
</evidence>
<evidence type="ECO:0000313" key="2">
    <source>
        <dbReference type="EMBL" id="WMV46338.1"/>
    </source>
</evidence>